<reference evidence="5 6" key="1">
    <citation type="journal article" date="2019" name="Nat. Ecol. Evol.">
        <title>Megaphylogeny resolves global patterns of mushroom evolution.</title>
        <authorList>
            <person name="Varga T."/>
            <person name="Krizsan K."/>
            <person name="Foldi C."/>
            <person name="Dima B."/>
            <person name="Sanchez-Garcia M."/>
            <person name="Sanchez-Ramirez S."/>
            <person name="Szollosi G.J."/>
            <person name="Szarkandi J.G."/>
            <person name="Papp V."/>
            <person name="Albert L."/>
            <person name="Andreopoulos W."/>
            <person name="Angelini C."/>
            <person name="Antonin V."/>
            <person name="Barry K.W."/>
            <person name="Bougher N.L."/>
            <person name="Buchanan P."/>
            <person name="Buyck B."/>
            <person name="Bense V."/>
            <person name="Catcheside P."/>
            <person name="Chovatia M."/>
            <person name="Cooper J."/>
            <person name="Damon W."/>
            <person name="Desjardin D."/>
            <person name="Finy P."/>
            <person name="Geml J."/>
            <person name="Haridas S."/>
            <person name="Hughes K."/>
            <person name="Justo A."/>
            <person name="Karasinski D."/>
            <person name="Kautmanova I."/>
            <person name="Kiss B."/>
            <person name="Kocsube S."/>
            <person name="Kotiranta H."/>
            <person name="LaButti K.M."/>
            <person name="Lechner B.E."/>
            <person name="Liimatainen K."/>
            <person name="Lipzen A."/>
            <person name="Lukacs Z."/>
            <person name="Mihaltcheva S."/>
            <person name="Morgado L.N."/>
            <person name="Niskanen T."/>
            <person name="Noordeloos M.E."/>
            <person name="Ohm R.A."/>
            <person name="Ortiz-Santana B."/>
            <person name="Ovrebo C."/>
            <person name="Racz N."/>
            <person name="Riley R."/>
            <person name="Savchenko A."/>
            <person name="Shiryaev A."/>
            <person name="Soop K."/>
            <person name="Spirin V."/>
            <person name="Szebenyi C."/>
            <person name="Tomsovsky M."/>
            <person name="Tulloss R.E."/>
            <person name="Uehling J."/>
            <person name="Grigoriev I.V."/>
            <person name="Vagvolgyi C."/>
            <person name="Papp T."/>
            <person name="Martin F.M."/>
            <person name="Miettinen O."/>
            <person name="Hibbett D.S."/>
            <person name="Nagy L.G."/>
        </authorList>
    </citation>
    <scope>NUCLEOTIDE SEQUENCE [LARGE SCALE GENOMIC DNA]</scope>
    <source>
        <strain evidence="5 6">CBS 166.37</strain>
    </source>
</reference>
<feature type="signal peptide" evidence="3">
    <location>
        <begin position="1"/>
        <end position="25"/>
    </location>
</feature>
<evidence type="ECO:0000256" key="1">
    <source>
        <dbReference type="SAM" id="MobiDB-lite"/>
    </source>
</evidence>
<feature type="transmembrane region" description="Helical" evidence="2">
    <location>
        <begin position="617"/>
        <end position="637"/>
    </location>
</feature>
<feature type="region of interest" description="Disordered" evidence="1">
    <location>
        <begin position="741"/>
        <end position="858"/>
    </location>
</feature>
<feature type="transmembrane region" description="Helical" evidence="2">
    <location>
        <begin position="649"/>
        <end position="673"/>
    </location>
</feature>
<feature type="chain" id="PRO_5022694069" description="TRP C-terminal domain-containing protein" evidence="3">
    <location>
        <begin position="26"/>
        <end position="1074"/>
    </location>
</feature>
<keyword evidence="2" id="KW-1133">Transmembrane helix</keyword>
<dbReference type="OrthoDB" id="5312224at2759"/>
<feature type="transmembrane region" description="Helical" evidence="2">
    <location>
        <begin position="367"/>
        <end position="391"/>
    </location>
</feature>
<feature type="transmembrane region" description="Helical" evidence="2">
    <location>
        <begin position="188"/>
        <end position="210"/>
    </location>
</feature>
<feature type="transmembrane region" description="Helical" evidence="2">
    <location>
        <begin position="508"/>
        <end position="528"/>
    </location>
</feature>
<gene>
    <name evidence="5" type="ORF">BDQ12DRAFT_675694</name>
</gene>
<feature type="transmembrane region" description="Helical" evidence="2">
    <location>
        <begin position="679"/>
        <end position="701"/>
    </location>
</feature>
<dbReference type="InterPro" id="IPR010308">
    <property type="entry name" value="TRP_C"/>
</dbReference>
<keyword evidence="2" id="KW-0472">Membrane</keyword>
<feature type="compositionally biased region" description="Polar residues" evidence="1">
    <location>
        <begin position="838"/>
        <end position="854"/>
    </location>
</feature>
<keyword evidence="2" id="KW-0812">Transmembrane</keyword>
<evidence type="ECO:0000259" key="4">
    <source>
        <dbReference type="Pfam" id="PF06011"/>
    </source>
</evidence>
<feature type="compositionally biased region" description="Polar residues" evidence="1">
    <location>
        <begin position="1050"/>
        <end position="1066"/>
    </location>
</feature>
<keyword evidence="6" id="KW-1185">Reference proteome</keyword>
<dbReference type="AlphaFoldDB" id="A0A5C3MIX1"/>
<evidence type="ECO:0000256" key="3">
    <source>
        <dbReference type="SAM" id="SignalP"/>
    </source>
</evidence>
<protein>
    <recommendedName>
        <fullName evidence="4">TRP C-terminal domain-containing protein</fullName>
    </recommendedName>
</protein>
<feature type="compositionally biased region" description="Basic and acidic residues" evidence="1">
    <location>
        <begin position="804"/>
        <end position="814"/>
    </location>
</feature>
<dbReference type="EMBL" id="ML213591">
    <property type="protein sequence ID" value="TFK43868.1"/>
    <property type="molecule type" value="Genomic_DNA"/>
</dbReference>
<dbReference type="STRING" id="68775.A0A5C3MIX1"/>
<feature type="domain" description="TRP C-terminal" evidence="4">
    <location>
        <begin position="502"/>
        <end position="709"/>
    </location>
</feature>
<feature type="compositionally biased region" description="Low complexity" evidence="1">
    <location>
        <begin position="942"/>
        <end position="959"/>
    </location>
</feature>
<feature type="region of interest" description="Disordered" evidence="1">
    <location>
        <begin position="903"/>
        <end position="1074"/>
    </location>
</feature>
<feature type="compositionally biased region" description="Basic residues" evidence="1">
    <location>
        <begin position="741"/>
        <end position="751"/>
    </location>
</feature>
<dbReference type="InterPro" id="IPR040241">
    <property type="entry name" value="TRP_Flc/Pkd2-like"/>
</dbReference>
<proteinExistence type="predicted"/>
<dbReference type="PANTHER" id="PTHR31145">
    <property type="entry name" value="INTEGRAL MEMBRANE PROTEIN (AFU_ORTHOLOGUE AFUA_7G01610)"/>
    <property type="match status" value="1"/>
</dbReference>
<evidence type="ECO:0000313" key="6">
    <source>
        <dbReference type="Proteomes" id="UP000308652"/>
    </source>
</evidence>
<keyword evidence="3" id="KW-0732">Signal</keyword>
<dbReference type="PANTHER" id="PTHR31145:SF6">
    <property type="entry name" value="INTEGRAL MEMBRANE PROTEIN (AFU_ORTHOLOGUE AFUA_7G01610)"/>
    <property type="match status" value="1"/>
</dbReference>
<dbReference type="GO" id="GO:0055085">
    <property type="term" value="P:transmembrane transport"/>
    <property type="evidence" value="ECO:0007669"/>
    <property type="project" value="TreeGrafter"/>
</dbReference>
<evidence type="ECO:0000256" key="2">
    <source>
        <dbReference type="SAM" id="Phobius"/>
    </source>
</evidence>
<sequence length="1074" mass="114798">MGGFHAFPAFLVSFLILVLLPAVLADPATLPFVDCFDDTGNVTQKLNVSTVYAQVHQNDQWGTYLNLTVIGETPQEIVGSSSSSLATLFTTTSVLTLNAWTNSSFLCEPLRPPSPLPELQGDNTTYCPLPAGPFAFSSTIPWGSNRALTTLSTRLRAVDPSGSELVCLDVLTSPLDLSTGIPYGRAKIIFWSTIGLALAYWFVIGVARIVSAWGRGISRRGVWARAQSAGFILASAVSGERLGTSPALMRFCTPSMRDVMFHTQWCAILAMVAVEWPQFAYPLLTQTAWSTLQYNITLVDSAKDHHWNPLAVAPYSPPSNFADQFADPSSPLYINPSVPNALFTLPDNATHGISSFAYTLGVRPEDLFPNCLILFLGILAATIAISFLLWLTDRVASLIGGKVGNGNSRGVPPGGINHLSRTRSPAFGRVDFVDSSAAATPLDEGKSLNGHGSTNGGGSKFPSSRFAIPLTSAGTINSGERGINSHRPWWRMRSDPSSFHGSVLHGNLVRVLLLFHLPVTVFSCYQMTLPRSQVALSSVVLAALSFCVFSIIIPTHLVLRVRFTSTNKLYDETRTLLSYGPLYNHYRHGSQMFASLLFATNIAFGVAIGAGQKSGTAQAIIILVVEVISALVTSIWLPWGSGASMGLISFLFCVARIVVAVLLVILTPAISIGAGPAGWVAYGILVILALVYLALFLLLAVKLVEAIVRIVGGIGFDRSRHVVDSGLLGACGLLGFCGPRKRRSRRPRQNKYRTTATPPLSQGRDSDVSSYTPPAILGDTAPKFLGTDSRKGSMHSQPPPSVLRPEHANRPYKEDSEDEGYIMGAWQPFPPRTGYSPVENQGPVSKPSVASSGFSRVGGGRAHIDTPYAIAAGSTHTFPSLGQQSNHGVSSSTALFKDDEDELTPSMSNVARQPEIGTLPPGAMQPTHVRTKSQTAIVEHAGGLYSSQPSPLGGSSPLRPQRESSGGSAGGLLRPPSKFLVGDDDDDAEDQPKKKPWYHIRRHRPSSSDGPSTSEDAAAAPTLPVDPELGGLNPSTAPAPGRSFVVIRKPQSTTTRLNQANSSNTHPGARPPTR</sequence>
<feature type="region of interest" description="Disordered" evidence="1">
    <location>
        <begin position="443"/>
        <end position="463"/>
    </location>
</feature>
<accession>A0A5C3MIX1</accession>
<organism evidence="5 6">
    <name type="scientific">Crucibulum laeve</name>
    <dbReference type="NCBI Taxonomy" id="68775"/>
    <lineage>
        <taxon>Eukaryota</taxon>
        <taxon>Fungi</taxon>
        <taxon>Dikarya</taxon>
        <taxon>Basidiomycota</taxon>
        <taxon>Agaricomycotina</taxon>
        <taxon>Agaricomycetes</taxon>
        <taxon>Agaricomycetidae</taxon>
        <taxon>Agaricales</taxon>
        <taxon>Agaricineae</taxon>
        <taxon>Nidulariaceae</taxon>
        <taxon>Crucibulum</taxon>
    </lineage>
</organism>
<dbReference type="Proteomes" id="UP000308652">
    <property type="component" value="Unassembled WGS sequence"/>
</dbReference>
<feature type="transmembrane region" description="Helical" evidence="2">
    <location>
        <begin position="592"/>
        <end position="611"/>
    </location>
</feature>
<feature type="transmembrane region" description="Helical" evidence="2">
    <location>
        <begin position="534"/>
        <end position="559"/>
    </location>
</feature>
<dbReference type="Pfam" id="PF06011">
    <property type="entry name" value="TRP"/>
    <property type="match status" value="1"/>
</dbReference>
<evidence type="ECO:0000313" key="5">
    <source>
        <dbReference type="EMBL" id="TFK43868.1"/>
    </source>
</evidence>
<dbReference type="GO" id="GO:0016020">
    <property type="term" value="C:membrane"/>
    <property type="evidence" value="ECO:0007669"/>
    <property type="project" value="TreeGrafter"/>
</dbReference>
<feature type="compositionally biased region" description="Basic residues" evidence="1">
    <location>
        <begin position="994"/>
        <end position="1005"/>
    </location>
</feature>
<name>A0A5C3MIX1_9AGAR</name>